<protein>
    <recommendedName>
        <fullName evidence="1">Integrase zinc-binding domain-containing protein</fullName>
    </recommendedName>
</protein>
<gene>
    <name evidence="2" type="ORF">Slati_2690000</name>
</gene>
<dbReference type="EMBL" id="JACGWN010000009">
    <property type="protein sequence ID" value="KAL0433557.1"/>
    <property type="molecule type" value="Genomic_DNA"/>
</dbReference>
<proteinExistence type="predicted"/>
<dbReference type="Gene3D" id="1.10.340.70">
    <property type="match status" value="1"/>
</dbReference>
<evidence type="ECO:0000313" key="2">
    <source>
        <dbReference type="EMBL" id="KAL0433557.1"/>
    </source>
</evidence>
<organism evidence="2">
    <name type="scientific">Sesamum latifolium</name>
    <dbReference type="NCBI Taxonomy" id="2727402"/>
    <lineage>
        <taxon>Eukaryota</taxon>
        <taxon>Viridiplantae</taxon>
        <taxon>Streptophyta</taxon>
        <taxon>Embryophyta</taxon>
        <taxon>Tracheophyta</taxon>
        <taxon>Spermatophyta</taxon>
        <taxon>Magnoliopsida</taxon>
        <taxon>eudicotyledons</taxon>
        <taxon>Gunneridae</taxon>
        <taxon>Pentapetalae</taxon>
        <taxon>asterids</taxon>
        <taxon>lamiids</taxon>
        <taxon>Lamiales</taxon>
        <taxon>Pedaliaceae</taxon>
        <taxon>Sesamum</taxon>
    </lineage>
</organism>
<evidence type="ECO:0000259" key="1">
    <source>
        <dbReference type="Pfam" id="PF17921"/>
    </source>
</evidence>
<dbReference type="InterPro" id="IPR041588">
    <property type="entry name" value="Integrase_H2C2"/>
</dbReference>
<dbReference type="PANTHER" id="PTHR48475:SF1">
    <property type="entry name" value="RNASE H TYPE-1 DOMAIN-CONTAINING PROTEIN"/>
    <property type="match status" value="1"/>
</dbReference>
<dbReference type="Pfam" id="PF17921">
    <property type="entry name" value="Integrase_H2C2"/>
    <property type="match status" value="1"/>
</dbReference>
<name>A0AAW2VVF8_9LAMI</name>
<reference evidence="2" key="2">
    <citation type="journal article" date="2024" name="Plant">
        <title>Genomic evolution and insights into agronomic trait innovations of Sesamum species.</title>
        <authorList>
            <person name="Miao H."/>
            <person name="Wang L."/>
            <person name="Qu L."/>
            <person name="Liu H."/>
            <person name="Sun Y."/>
            <person name="Le M."/>
            <person name="Wang Q."/>
            <person name="Wei S."/>
            <person name="Zheng Y."/>
            <person name="Lin W."/>
            <person name="Duan Y."/>
            <person name="Cao H."/>
            <person name="Xiong S."/>
            <person name="Wang X."/>
            <person name="Wei L."/>
            <person name="Li C."/>
            <person name="Ma Q."/>
            <person name="Ju M."/>
            <person name="Zhao R."/>
            <person name="Li G."/>
            <person name="Mu C."/>
            <person name="Tian Q."/>
            <person name="Mei H."/>
            <person name="Zhang T."/>
            <person name="Gao T."/>
            <person name="Zhang H."/>
        </authorList>
    </citation>
    <scope>NUCLEOTIDE SEQUENCE</scope>
    <source>
        <strain evidence="2">KEN1</strain>
    </source>
</reference>
<sequence length="305" mass="35049">MFQRFDKCMVHQIPMEENGRADALFKFGAMVSRIKEMKVAVMIREVPKIEEMVISTVESDELFKRTLEGMLLKCLDNELAEYMLKEIHGGSCGNHPGGRSLSQQITRQGYFWPTMVTDAMEFSKTCEISREEYRSVVQRAEDPATLHGSWKSSSKWPDRGNKSDLVAIFEDKTGRSKRVVGRRATRRFMGIPHDPRNATGETPFCLVYGSEAIIPVEIGEETAKVSQYESEHNAEERSLDLSTIEEKRDRPYARILRYKKLMMRGYNQKVKPRSFQVGDLVLKKVEVSRHVGKLDPTWEGPYKVT</sequence>
<accession>A0AAW2VVF8</accession>
<feature type="domain" description="Integrase zinc-binding" evidence="1">
    <location>
        <begin position="76"/>
        <end position="128"/>
    </location>
</feature>
<reference evidence="2" key="1">
    <citation type="submission" date="2020-06" db="EMBL/GenBank/DDBJ databases">
        <authorList>
            <person name="Li T."/>
            <person name="Hu X."/>
            <person name="Zhang T."/>
            <person name="Song X."/>
            <person name="Zhang H."/>
            <person name="Dai N."/>
            <person name="Sheng W."/>
            <person name="Hou X."/>
            <person name="Wei L."/>
        </authorList>
    </citation>
    <scope>NUCLEOTIDE SEQUENCE</scope>
    <source>
        <strain evidence="2">KEN1</strain>
        <tissue evidence="2">Leaf</tissue>
    </source>
</reference>
<dbReference type="PANTHER" id="PTHR48475">
    <property type="entry name" value="RIBONUCLEASE H"/>
    <property type="match status" value="1"/>
</dbReference>
<dbReference type="AlphaFoldDB" id="A0AAW2VVF8"/>
<comment type="caution">
    <text evidence="2">The sequence shown here is derived from an EMBL/GenBank/DDBJ whole genome shotgun (WGS) entry which is preliminary data.</text>
</comment>